<evidence type="ECO:0000256" key="1">
    <source>
        <dbReference type="SAM" id="MobiDB-lite"/>
    </source>
</evidence>
<dbReference type="Proteomes" id="UP000688947">
    <property type="component" value="Unassembled WGS sequence"/>
</dbReference>
<accession>A0A8T1TVA5</accession>
<sequence length="283" mass="31395">MTTPTAGDLAFLGPAHISQLSEFQYVELAEFDNTTATVKLVSPMSEEEDEGKIFSLSLGVFGYLAFARTSPYGIDEWSYAVESGYRKEPQMLLQAAQQSQHLEFIGTPPVLCSAYYFGFGVGLSIMHFRRALTTDEVATTESGVNMWNCSTKNSLSAPPRASNFGDLISALSAFYKYAKYFYNKDTRRFIGAAHNFVISYADGAPGDSVMARHHTHWVNIKFSKFRSWLVTNGLRSALRARREFSRNDEQLIALKETYPSWKTTASGAGSQRGSAADTTSRLS</sequence>
<dbReference type="OrthoDB" id="119634at2759"/>
<feature type="compositionally biased region" description="Low complexity" evidence="1">
    <location>
        <begin position="265"/>
        <end position="276"/>
    </location>
</feature>
<comment type="caution">
    <text evidence="2">The sequence shown here is derived from an EMBL/GenBank/DDBJ whole genome shotgun (WGS) entry which is preliminary data.</text>
</comment>
<evidence type="ECO:0000313" key="2">
    <source>
        <dbReference type="EMBL" id="KAG6949370.1"/>
    </source>
</evidence>
<organism evidence="2 3">
    <name type="scientific">Phytophthora cactorum</name>
    <dbReference type="NCBI Taxonomy" id="29920"/>
    <lineage>
        <taxon>Eukaryota</taxon>
        <taxon>Sar</taxon>
        <taxon>Stramenopiles</taxon>
        <taxon>Oomycota</taxon>
        <taxon>Peronosporomycetes</taxon>
        <taxon>Peronosporales</taxon>
        <taxon>Peronosporaceae</taxon>
        <taxon>Phytophthora</taxon>
    </lineage>
</organism>
<feature type="region of interest" description="Disordered" evidence="1">
    <location>
        <begin position="262"/>
        <end position="283"/>
    </location>
</feature>
<dbReference type="AlphaFoldDB" id="A0A8T1TVA5"/>
<gene>
    <name evidence="2" type="ORF">JG687_00014908</name>
</gene>
<name>A0A8T1TVA5_9STRA</name>
<reference evidence="2" key="1">
    <citation type="submission" date="2021-01" db="EMBL/GenBank/DDBJ databases">
        <title>Phytophthora aleatoria, a newly-described species from Pinus radiata is distinct from Phytophthora cactorum isolates based on comparative genomics.</title>
        <authorList>
            <person name="Mcdougal R."/>
            <person name="Panda P."/>
            <person name="Williams N."/>
            <person name="Studholme D.J."/>
        </authorList>
    </citation>
    <scope>NUCLEOTIDE SEQUENCE</scope>
    <source>
        <strain evidence="2">NZFS 3830</strain>
    </source>
</reference>
<protein>
    <submittedName>
        <fullName evidence="2">Uncharacterized protein</fullName>
    </submittedName>
</protein>
<dbReference type="EMBL" id="JAENGZ010001258">
    <property type="protein sequence ID" value="KAG6949370.1"/>
    <property type="molecule type" value="Genomic_DNA"/>
</dbReference>
<proteinExistence type="predicted"/>
<evidence type="ECO:0000313" key="3">
    <source>
        <dbReference type="Proteomes" id="UP000688947"/>
    </source>
</evidence>
<dbReference type="VEuPathDB" id="FungiDB:PC110_g17272"/>